<feature type="transmembrane region" description="Helical" evidence="1">
    <location>
        <begin position="73"/>
        <end position="94"/>
    </location>
</feature>
<dbReference type="AlphaFoldDB" id="A0A6J5ZYY0"/>
<feature type="transmembrane region" description="Helical" evidence="1">
    <location>
        <begin position="114"/>
        <end position="143"/>
    </location>
</feature>
<feature type="transmembrane region" description="Helical" evidence="1">
    <location>
        <begin position="215"/>
        <end position="232"/>
    </location>
</feature>
<evidence type="ECO:0000256" key="1">
    <source>
        <dbReference type="SAM" id="Phobius"/>
    </source>
</evidence>
<feature type="transmembrane region" description="Helical" evidence="1">
    <location>
        <begin position="287"/>
        <end position="304"/>
    </location>
</feature>
<feature type="transmembrane region" description="Helical" evidence="1">
    <location>
        <begin position="149"/>
        <end position="178"/>
    </location>
</feature>
<protein>
    <submittedName>
        <fullName evidence="2">Unannotated protein</fullName>
    </submittedName>
</protein>
<feature type="transmembrane region" description="Helical" evidence="1">
    <location>
        <begin position="185"/>
        <end position="203"/>
    </location>
</feature>
<organism evidence="2">
    <name type="scientific">freshwater metagenome</name>
    <dbReference type="NCBI Taxonomy" id="449393"/>
    <lineage>
        <taxon>unclassified sequences</taxon>
        <taxon>metagenomes</taxon>
        <taxon>ecological metagenomes</taxon>
    </lineage>
</organism>
<keyword evidence="1" id="KW-0472">Membrane</keyword>
<keyword evidence="1" id="KW-0812">Transmembrane</keyword>
<keyword evidence="1" id="KW-1133">Transmembrane helix</keyword>
<evidence type="ECO:0000313" key="2">
    <source>
        <dbReference type="EMBL" id="CAB4347601.1"/>
    </source>
</evidence>
<dbReference type="EMBL" id="CAESAO010000238">
    <property type="protein sequence ID" value="CAB4347601.1"/>
    <property type="molecule type" value="Genomic_DNA"/>
</dbReference>
<name>A0A6J5ZYY0_9ZZZZ</name>
<feature type="transmembrane region" description="Helical" evidence="1">
    <location>
        <begin position="262"/>
        <end position="280"/>
    </location>
</feature>
<accession>A0A6J5ZYY0</accession>
<gene>
    <name evidence="2" type="ORF">UFOPK3522_01755</name>
</gene>
<sequence length="533" mass="57370">MSTAFARERAAAPIWILAAALAALWLLLAPPTPDLAAQVFRATLFRSEGFAVWDSSWYGGHNLPGYSLLFPPLAALLGPRLLGALAVTASAVLFERLMSAHFPQRAARWATVWFAFAAVGDLMIGRITFALGVTFGLACLLALDRKRTALAIIAAVTCAAASPVAGAFVVLAAVAVAIAERSRRAAATAAASAITVLVMALGFPEGGVQPYPLRSTIIPVAATIAIALLAGPQRRALQIGAWLYAPVCILASLIPSPLGENVARLGVLCAGPLLIALILSRPTPIKHLRVVVLIAAAVACWQLLGPLRETAKGAVDPSTAAVYHQPVIDYFETRGNKPFRVEVPFTRAHWEAAYLAPHITLARGWSTQLDTKYGALFYRKEKPFSAAEYHRWLSNNAVRYIAVPDAAPDPSSRRELAVIASQQSWLKPLWSSAHWKVYEVTDHRPLVTGPGELVRLGRDNFTLQAHRAAPMIVRVRWTSFFTVTQGSACLARAKGGWTEVTPVRPGTISIAARFDVRRMAEQRSFCSSAGDNI</sequence>
<feature type="transmembrane region" description="Helical" evidence="1">
    <location>
        <begin position="239"/>
        <end position="256"/>
    </location>
</feature>
<reference evidence="2" key="1">
    <citation type="submission" date="2020-05" db="EMBL/GenBank/DDBJ databases">
        <authorList>
            <person name="Chiriac C."/>
            <person name="Salcher M."/>
            <person name="Ghai R."/>
            <person name="Kavagutti S V."/>
        </authorList>
    </citation>
    <scope>NUCLEOTIDE SEQUENCE</scope>
</reference>
<proteinExistence type="predicted"/>